<accession>A0A4R0HN05</accession>
<dbReference type="OrthoDB" id="7375008at2"/>
<evidence type="ECO:0000259" key="1">
    <source>
        <dbReference type="Pfam" id="PF01909"/>
    </source>
</evidence>
<comment type="caution">
    <text evidence="2">The sequence shown here is derived from an EMBL/GenBank/DDBJ whole genome shotgun (WGS) entry which is preliminary data.</text>
</comment>
<sequence length="285" mass="31540">MPRPRPGARPRVVRVTTGDERQQAVITRTGEVLRGDERVLGVYLIGSYATGAADRFSDVDVHLVVTDDSIEWFEKHWDDVLRELAGPTVLADRIPGLIGGLGITADWLHVDLIVHPLASFDRFQYDGVRVLFDRYGTLFPEGDLAPKGGRPGEPYWPAANVNLFFYFLGNLVTVLGRDERIVGNQGVGVVRDQLIALMLAERGVRRNSGAKRLNAFLSDEQRATLESIPAAGTDPAEIIAANQYICRQFITRGTALAERTGAEWPTEFVESTLAHLQNHFQTSFA</sequence>
<protein>
    <recommendedName>
        <fullName evidence="1">Polymerase nucleotidyl transferase domain-containing protein</fullName>
    </recommendedName>
</protein>
<dbReference type="Pfam" id="PF01909">
    <property type="entry name" value="NTP_transf_2"/>
    <property type="match status" value="1"/>
</dbReference>
<dbReference type="InterPro" id="IPR002934">
    <property type="entry name" value="Polymerase_NTP_transf_dom"/>
</dbReference>
<dbReference type="EMBL" id="SJJZ01000001">
    <property type="protein sequence ID" value="TCC12161.1"/>
    <property type="molecule type" value="Genomic_DNA"/>
</dbReference>
<organism evidence="2 3">
    <name type="scientific">Kribbella soli</name>
    <dbReference type="NCBI Taxonomy" id="1124743"/>
    <lineage>
        <taxon>Bacteria</taxon>
        <taxon>Bacillati</taxon>
        <taxon>Actinomycetota</taxon>
        <taxon>Actinomycetes</taxon>
        <taxon>Propionibacteriales</taxon>
        <taxon>Kribbellaceae</taxon>
        <taxon>Kribbella</taxon>
    </lineage>
</organism>
<dbReference type="SUPFAM" id="SSF81301">
    <property type="entry name" value="Nucleotidyltransferase"/>
    <property type="match status" value="1"/>
</dbReference>
<evidence type="ECO:0000313" key="2">
    <source>
        <dbReference type="EMBL" id="TCC12161.1"/>
    </source>
</evidence>
<dbReference type="CDD" id="cd05403">
    <property type="entry name" value="NT_KNTase_like"/>
    <property type="match status" value="1"/>
</dbReference>
<proteinExistence type="predicted"/>
<evidence type="ECO:0000313" key="3">
    <source>
        <dbReference type="Proteomes" id="UP000292346"/>
    </source>
</evidence>
<feature type="domain" description="Polymerase nucleotidyl transferase" evidence="1">
    <location>
        <begin position="39"/>
        <end position="76"/>
    </location>
</feature>
<gene>
    <name evidence="2" type="ORF">E0H45_13350</name>
</gene>
<dbReference type="Gene3D" id="3.30.460.10">
    <property type="entry name" value="Beta Polymerase, domain 2"/>
    <property type="match status" value="1"/>
</dbReference>
<dbReference type="InterPro" id="IPR043519">
    <property type="entry name" value="NT_sf"/>
</dbReference>
<dbReference type="AlphaFoldDB" id="A0A4R0HN05"/>
<dbReference type="Proteomes" id="UP000292346">
    <property type="component" value="Unassembled WGS sequence"/>
</dbReference>
<keyword evidence="3" id="KW-1185">Reference proteome</keyword>
<name>A0A4R0HN05_9ACTN</name>
<reference evidence="2 3" key="1">
    <citation type="submission" date="2019-02" db="EMBL/GenBank/DDBJ databases">
        <title>Kribbella capetownensis sp. nov. and Kribbella speibonae sp. nov., isolated from soil.</title>
        <authorList>
            <person name="Curtis S.M."/>
            <person name="Norton I."/>
            <person name="Everest G.J."/>
            <person name="Meyers P.R."/>
        </authorList>
    </citation>
    <scope>NUCLEOTIDE SEQUENCE [LARGE SCALE GENOMIC DNA]</scope>
    <source>
        <strain evidence="2 3">KCTC 29219</strain>
    </source>
</reference>